<proteinExistence type="predicted"/>
<reference evidence="2" key="1">
    <citation type="submission" date="2021-01" db="UniProtKB">
        <authorList>
            <consortium name="EnsemblPlants"/>
        </authorList>
    </citation>
    <scope>IDENTIFICATION</scope>
</reference>
<evidence type="ECO:0000313" key="2">
    <source>
        <dbReference type="EnsemblPlants" id="Kaladp0423s0006.1.v1.1"/>
    </source>
</evidence>
<feature type="compositionally biased region" description="Low complexity" evidence="1">
    <location>
        <begin position="64"/>
        <end position="76"/>
    </location>
</feature>
<dbReference type="AlphaFoldDB" id="A0A7N0V937"/>
<evidence type="ECO:0000313" key="3">
    <source>
        <dbReference type="Proteomes" id="UP000594263"/>
    </source>
</evidence>
<dbReference type="Proteomes" id="UP000594263">
    <property type="component" value="Unplaced"/>
</dbReference>
<protein>
    <submittedName>
        <fullName evidence="2">Uncharacterized protein</fullName>
    </submittedName>
</protein>
<accession>A0A7N0V937</accession>
<sequence>MKAHVAARTGQDSTQICNTTALILIPQSTHKFQIQSMPKTFSIIIPRVVVSAQLSPPPSEDPRTSSPRLRLPRTPTGQSASGCSNRVSIPPLHSLFPGPNF</sequence>
<dbReference type="Gramene" id="Kaladp0423s0006.1.v1.1">
    <property type="protein sequence ID" value="Kaladp0423s0006.1.v1.1"/>
    <property type="gene ID" value="Kaladp0423s0006.v1.1"/>
</dbReference>
<dbReference type="EnsemblPlants" id="Kaladp0423s0006.1.v1.1">
    <property type="protein sequence ID" value="Kaladp0423s0006.1.v1.1"/>
    <property type="gene ID" value="Kaladp0423s0006.v1.1"/>
</dbReference>
<keyword evidence="3" id="KW-1185">Reference proteome</keyword>
<feature type="compositionally biased region" description="Polar residues" evidence="1">
    <location>
        <begin position="77"/>
        <end position="87"/>
    </location>
</feature>
<name>A0A7N0V937_KALFE</name>
<evidence type="ECO:0000256" key="1">
    <source>
        <dbReference type="SAM" id="MobiDB-lite"/>
    </source>
</evidence>
<feature type="region of interest" description="Disordered" evidence="1">
    <location>
        <begin position="52"/>
        <end position="101"/>
    </location>
</feature>
<organism evidence="2 3">
    <name type="scientific">Kalanchoe fedtschenkoi</name>
    <name type="common">Lavender scallops</name>
    <name type="synonym">South American air plant</name>
    <dbReference type="NCBI Taxonomy" id="63787"/>
    <lineage>
        <taxon>Eukaryota</taxon>
        <taxon>Viridiplantae</taxon>
        <taxon>Streptophyta</taxon>
        <taxon>Embryophyta</taxon>
        <taxon>Tracheophyta</taxon>
        <taxon>Spermatophyta</taxon>
        <taxon>Magnoliopsida</taxon>
        <taxon>eudicotyledons</taxon>
        <taxon>Gunneridae</taxon>
        <taxon>Pentapetalae</taxon>
        <taxon>Saxifragales</taxon>
        <taxon>Crassulaceae</taxon>
        <taxon>Kalanchoe</taxon>
    </lineage>
</organism>